<evidence type="ECO:0000313" key="4">
    <source>
        <dbReference type="Proteomes" id="UP000028545"/>
    </source>
</evidence>
<comment type="caution">
    <text evidence="3">The sequence shown here is derived from an EMBL/GenBank/DDBJ whole genome shotgun (WGS) entry which is preliminary data.</text>
</comment>
<name>A0A084GF73_PSEDA</name>
<feature type="region of interest" description="Disordered" evidence="1">
    <location>
        <begin position="1"/>
        <end position="69"/>
    </location>
</feature>
<dbReference type="PANTHER" id="PTHR39477">
    <property type="entry name" value="CHROMOSOME 8, WHOLE GENOME SHOTGUN SEQUENCE"/>
    <property type="match status" value="1"/>
</dbReference>
<organism evidence="3 4">
    <name type="scientific">Pseudallescheria apiosperma</name>
    <name type="common">Scedosporium apiospermum</name>
    <dbReference type="NCBI Taxonomy" id="563466"/>
    <lineage>
        <taxon>Eukaryota</taxon>
        <taxon>Fungi</taxon>
        <taxon>Dikarya</taxon>
        <taxon>Ascomycota</taxon>
        <taxon>Pezizomycotina</taxon>
        <taxon>Sordariomycetes</taxon>
        <taxon>Hypocreomycetidae</taxon>
        <taxon>Microascales</taxon>
        <taxon>Microascaceae</taxon>
        <taxon>Scedosporium</taxon>
    </lineage>
</organism>
<dbReference type="InterPro" id="IPR056138">
    <property type="entry name" value="DUF7721"/>
</dbReference>
<dbReference type="Proteomes" id="UP000028545">
    <property type="component" value="Unassembled WGS sequence"/>
</dbReference>
<evidence type="ECO:0000313" key="3">
    <source>
        <dbReference type="EMBL" id="KEZ45985.1"/>
    </source>
</evidence>
<proteinExistence type="predicted"/>
<sequence>MDKIIGALTQDNDDNRPNASSLGSGNKGPGGALGPLAGNILGLLDNDDDKQRAAEEASRRAGDSGNSDLFKTILGSLSSDKDKVAREDIDEEDAVKTHKKFFGNEGDNEQADSRSLGSAAAMQALKLFSSGNEPQKSSSESAFLALAMSEASKLFDQQASQGKVASGASKESAVQQAGEMALKMYLKSQVSGGSGASSGGSSGGAGDLMNLASKFLK</sequence>
<feature type="compositionally biased region" description="Basic and acidic residues" evidence="1">
    <location>
        <begin position="49"/>
        <end position="62"/>
    </location>
</feature>
<accession>A0A084GF73</accession>
<feature type="region of interest" description="Disordered" evidence="1">
    <location>
        <begin position="81"/>
        <end position="116"/>
    </location>
</feature>
<dbReference type="VEuPathDB" id="FungiDB:SAPIO_CDS1383"/>
<dbReference type="KEGG" id="sapo:SAPIO_CDS1383"/>
<gene>
    <name evidence="3" type="ORF">SAPIO_CDS1383</name>
</gene>
<dbReference type="HOGENOM" id="CLU_063290_2_2_1"/>
<dbReference type="AlphaFoldDB" id="A0A084GF73"/>
<dbReference type="OrthoDB" id="2290255at2759"/>
<dbReference type="Pfam" id="PF24845">
    <property type="entry name" value="DUF7721"/>
    <property type="match status" value="1"/>
</dbReference>
<evidence type="ECO:0000259" key="2">
    <source>
        <dbReference type="Pfam" id="PF24845"/>
    </source>
</evidence>
<dbReference type="GeneID" id="27720455"/>
<feature type="compositionally biased region" description="Low complexity" evidence="1">
    <location>
        <begin position="34"/>
        <end position="44"/>
    </location>
</feature>
<evidence type="ECO:0000256" key="1">
    <source>
        <dbReference type="SAM" id="MobiDB-lite"/>
    </source>
</evidence>
<dbReference type="EMBL" id="JOWA01000055">
    <property type="protein sequence ID" value="KEZ45985.1"/>
    <property type="molecule type" value="Genomic_DNA"/>
</dbReference>
<dbReference type="RefSeq" id="XP_016645784.1">
    <property type="nucleotide sequence ID" value="XM_016784668.1"/>
</dbReference>
<reference evidence="3 4" key="1">
    <citation type="journal article" date="2014" name="Genome Announc.">
        <title>Draft genome sequence of the pathogenic fungus Scedosporium apiospermum.</title>
        <authorList>
            <person name="Vandeputte P."/>
            <person name="Ghamrawi S."/>
            <person name="Rechenmann M."/>
            <person name="Iltis A."/>
            <person name="Giraud S."/>
            <person name="Fleury M."/>
            <person name="Thornton C."/>
            <person name="Delhaes L."/>
            <person name="Meyer W."/>
            <person name="Papon N."/>
            <person name="Bouchara J.P."/>
        </authorList>
    </citation>
    <scope>NUCLEOTIDE SEQUENCE [LARGE SCALE GENOMIC DNA]</scope>
    <source>
        <strain evidence="3 4">IHEM 14462</strain>
    </source>
</reference>
<dbReference type="OMA" id="KFTQGET"/>
<keyword evidence="4" id="KW-1185">Reference proteome</keyword>
<dbReference type="PANTHER" id="PTHR39477:SF1">
    <property type="entry name" value="BETA-FLANKING PROTEIN"/>
    <property type="match status" value="1"/>
</dbReference>
<feature type="domain" description="DUF7721" evidence="2">
    <location>
        <begin position="49"/>
        <end position="132"/>
    </location>
</feature>
<protein>
    <recommendedName>
        <fullName evidence="2">DUF7721 domain-containing protein</fullName>
    </recommendedName>
</protein>